<keyword evidence="6 11" id="KW-0812">Transmembrane</keyword>
<evidence type="ECO:0000256" key="10">
    <source>
        <dbReference type="ARBA" id="ARBA00023303"/>
    </source>
</evidence>
<dbReference type="FunFam" id="1.10.1200.120:FF:000001">
    <property type="entry name" value="Large-conductance mechanosensitive channel"/>
    <property type="match status" value="1"/>
</dbReference>
<dbReference type="AlphaFoldDB" id="A0A1W2A8G8"/>
<reference evidence="12 13" key="1">
    <citation type="submission" date="2017-04" db="EMBL/GenBank/DDBJ databases">
        <authorList>
            <person name="Afonso C.L."/>
            <person name="Miller P.J."/>
            <person name="Scott M.A."/>
            <person name="Spackman E."/>
            <person name="Goraichik I."/>
            <person name="Dimitrov K.M."/>
            <person name="Suarez D.L."/>
            <person name="Swayne D.E."/>
        </authorList>
    </citation>
    <scope>NUCLEOTIDE SEQUENCE [LARGE SCALE GENOMIC DNA]</scope>
    <source>
        <strain evidence="12 13">DSM 12816</strain>
    </source>
</reference>
<dbReference type="PROSITE" id="PS01327">
    <property type="entry name" value="MSCL"/>
    <property type="match status" value="1"/>
</dbReference>
<dbReference type="SUPFAM" id="SSF81330">
    <property type="entry name" value="Gated mechanosensitive channel"/>
    <property type="match status" value="1"/>
</dbReference>
<sequence>MANSSKGFLSEFKTFALRGNVIDLAVGVIIGGAFGTITSSLVADIIMPFIGLFIGGIDFTSLTVSVGPIFPGRDPSVLNLGVFIQTVINFIILAFVVFLIVRGINRLREGEKRKEASAVPPAPPAPSKEELLLTEIRDILKEQNK</sequence>
<evidence type="ECO:0000256" key="5">
    <source>
        <dbReference type="ARBA" id="ARBA00022475"/>
    </source>
</evidence>
<feature type="transmembrane region" description="Helical" evidence="11">
    <location>
        <begin position="49"/>
        <end position="70"/>
    </location>
</feature>
<evidence type="ECO:0000256" key="3">
    <source>
        <dbReference type="ARBA" id="ARBA00011255"/>
    </source>
</evidence>
<comment type="similarity">
    <text evidence="2 11">Belongs to the MscL family.</text>
</comment>
<name>A0A1W2A8G8_9FIRM</name>
<dbReference type="PANTHER" id="PTHR30266">
    <property type="entry name" value="MECHANOSENSITIVE CHANNEL MSCL"/>
    <property type="match status" value="1"/>
</dbReference>
<proteinExistence type="inferred from homology"/>
<feature type="transmembrane region" description="Helical" evidence="11">
    <location>
        <begin position="82"/>
        <end position="104"/>
    </location>
</feature>
<evidence type="ECO:0000256" key="4">
    <source>
        <dbReference type="ARBA" id="ARBA00022448"/>
    </source>
</evidence>
<evidence type="ECO:0000256" key="7">
    <source>
        <dbReference type="ARBA" id="ARBA00022989"/>
    </source>
</evidence>
<dbReference type="InterPro" id="IPR001185">
    <property type="entry name" value="MS_channel"/>
</dbReference>
<keyword evidence="4 11" id="KW-0813">Transport</keyword>
<dbReference type="Pfam" id="PF01741">
    <property type="entry name" value="MscL"/>
    <property type="match status" value="1"/>
</dbReference>
<evidence type="ECO:0000256" key="9">
    <source>
        <dbReference type="ARBA" id="ARBA00023136"/>
    </source>
</evidence>
<evidence type="ECO:0000256" key="8">
    <source>
        <dbReference type="ARBA" id="ARBA00023065"/>
    </source>
</evidence>
<dbReference type="EMBL" id="FWXW01000003">
    <property type="protein sequence ID" value="SMC57039.1"/>
    <property type="molecule type" value="Genomic_DNA"/>
</dbReference>
<dbReference type="STRING" id="1122930.SAMN02745168_1615"/>
<comment type="subunit">
    <text evidence="3 11">Homopentamer.</text>
</comment>
<dbReference type="InterPro" id="IPR037673">
    <property type="entry name" value="MSC/AndL"/>
</dbReference>
<dbReference type="GO" id="GO:0005886">
    <property type="term" value="C:plasma membrane"/>
    <property type="evidence" value="ECO:0007669"/>
    <property type="project" value="UniProtKB-SubCell"/>
</dbReference>
<dbReference type="HAMAP" id="MF_00115">
    <property type="entry name" value="MscL"/>
    <property type="match status" value="1"/>
</dbReference>
<protein>
    <recommendedName>
        <fullName evidence="11">Large-conductance mechanosensitive channel</fullName>
    </recommendedName>
</protein>
<keyword evidence="9 11" id="KW-0472">Membrane</keyword>
<comment type="subcellular location">
    <subcellularLocation>
        <location evidence="1 11">Cell membrane</location>
        <topology evidence="1 11">Multi-pass membrane protein</topology>
    </subcellularLocation>
</comment>
<dbReference type="GO" id="GO:0008381">
    <property type="term" value="F:mechanosensitive monoatomic ion channel activity"/>
    <property type="evidence" value="ECO:0007669"/>
    <property type="project" value="UniProtKB-UniRule"/>
</dbReference>
<dbReference type="InterPro" id="IPR036019">
    <property type="entry name" value="MscL_channel"/>
</dbReference>
<keyword evidence="13" id="KW-1185">Reference proteome</keyword>
<keyword evidence="8 11" id="KW-0406">Ion transport</keyword>
<evidence type="ECO:0000313" key="12">
    <source>
        <dbReference type="EMBL" id="SMC57039.1"/>
    </source>
</evidence>
<gene>
    <name evidence="11" type="primary">mscL</name>
    <name evidence="12" type="ORF">SAMN02745168_1615</name>
</gene>
<dbReference type="NCBIfam" id="TIGR00220">
    <property type="entry name" value="mscL"/>
    <property type="match status" value="1"/>
</dbReference>
<evidence type="ECO:0000256" key="1">
    <source>
        <dbReference type="ARBA" id="ARBA00004651"/>
    </source>
</evidence>
<keyword evidence="5 11" id="KW-1003">Cell membrane</keyword>
<comment type="function">
    <text evidence="11">Channel that opens in response to stretch forces in the membrane lipid bilayer. May participate in the regulation of osmotic pressure changes within the cell.</text>
</comment>
<dbReference type="Proteomes" id="UP000192790">
    <property type="component" value="Unassembled WGS sequence"/>
</dbReference>
<dbReference type="RefSeq" id="WP_084234267.1">
    <property type="nucleotide sequence ID" value="NZ_FWXW01000003.1"/>
</dbReference>
<keyword evidence="10 11" id="KW-0407">Ion channel</keyword>
<dbReference type="OrthoDB" id="9810350at2"/>
<dbReference type="PRINTS" id="PR01264">
    <property type="entry name" value="MECHCHANNEL"/>
</dbReference>
<dbReference type="InterPro" id="IPR019823">
    <property type="entry name" value="Mechanosensitive_channel_CS"/>
</dbReference>
<evidence type="ECO:0000256" key="11">
    <source>
        <dbReference type="HAMAP-Rule" id="MF_00115"/>
    </source>
</evidence>
<evidence type="ECO:0000313" key="13">
    <source>
        <dbReference type="Proteomes" id="UP000192790"/>
    </source>
</evidence>
<organism evidence="12 13">
    <name type="scientific">Papillibacter cinnamivorans DSM 12816</name>
    <dbReference type="NCBI Taxonomy" id="1122930"/>
    <lineage>
        <taxon>Bacteria</taxon>
        <taxon>Bacillati</taxon>
        <taxon>Bacillota</taxon>
        <taxon>Clostridia</taxon>
        <taxon>Eubacteriales</taxon>
        <taxon>Oscillospiraceae</taxon>
        <taxon>Papillibacter</taxon>
    </lineage>
</organism>
<dbReference type="Gene3D" id="1.10.1200.120">
    <property type="entry name" value="Large-conductance mechanosensitive channel, MscL, domain 1"/>
    <property type="match status" value="1"/>
</dbReference>
<dbReference type="PANTHER" id="PTHR30266:SF2">
    <property type="entry name" value="LARGE-CONDUCTANCE MECHANOSENSITIVE CHANNEL"/>
    <property type="match status" value="1"/>
</dbReference>
<dbReference type="NCBIfam" id="NF001843">
    <property type="entry name" value="PRK00567.1-4"/>
    <property type="match status" value="1"/>
</dbReference>
<feature type="transmembrane region" description="Helical" evidence="11">
    <location>
        <begin position="20"/>
        <end position="42"/>
    </location>
</feature>
<evidence type="ECO:0000256" key="2">
    <source>
        <dbReference type="ARBA" id="ARBA00007254"/>
    </source>
</evidence>
<accession>A0A1W2A8G8</accession>
<evidence type="ECO:0000256" key="6">
    <source>
        <dbReference type="ARBA" id="ARBA00022692"/>
    </source>
</evidence>
<keyword evidence="7 11" id="KW-1133">Transmembrane helix</keyword>